<comment type="caution">
    <text evidence="1">The sequence shown here is derived from an EMBL/GenBank/DDBJ whole genome shotgun (WGS) entry which is preliminary data.</text>
</comment>
<accession>A0A558BSQ1</accession>
<dbReference type="Pfam" id="PF04222">
    <property type="entry name" value="DUF416"/>
    <property type="match status" value="1"/>
</dbReference>
<reference evidence="1 2" key="1">
    <citation type="submission" date="2019-07" db="EMBL/GenBank/DDBJ databases">
        <title>Hymenobacter sp. straun FUR1 Genome sequencing and assembly.</title>
        <authorList>
            <person name="Chhetri G."/>
        </authorList>
    </citation>
    <scope>NUCLEOTIDE SEQUENCE [LARGE SCALE GENOMIC DNA]</scope>
    <source>
        <strain evidence="1 2">Fur1</strain>
    </source>
</reference>
<dbReference type="Proteomes" id="UP000317624">
    <property type="component" value="Unassembled WGS sequence"/>
</dbReference>
<dbReference type="RefSeq" id="WP_144850456.1">
    <property type="nucleotide sequence ID" value="NZ_VMRJ01000004.1"/>
</dbReference>
<protein>
    <submittedName>
        <fullName evidence="1">DUF416 family protein</fullName>
    </submittedName>
</protein>
<gene>
    <name evidence="1" type="ORF">FNT36_17880</name>
</gene>
<evidence type="ECO:0000313" key="2">
    <source>
        <dbReference type="Proteomes" id="UP000317624"/>
    </source>
</evidence>
<dbReference type="AlphaFoldDB" id="A0A558BSQ1"/>
<keyword evidence="2" id="KW-1185">Reference proteome</keyword>
<dbReference type="EMBL" id="VMRJ01000004">
    <property type="protein sequence ID" value="TVT39515.1"/>
    <property type="molecule type" value="Genomic_DNA"/>
</dbReference>
<dbReference type="Gene3D" id="1.20.1590.10">
    <property type="entry name" value="YP_001051499.1 domain like"/>
    <property type="match status" value="1"/>
</dbReference>
<sequence length="296" mass="33183">MEEKNVVECCTHGTRYPAYVCQHLNLQMPVGFNEPFTSDPGVTYANDELNAWCDACDEVLTEAGEWNDKSEAFAKIRLVCDTCFFEMKKLNQECPASLIRMEITQLIASLPNSHQAAFCALNCEKMLPSIARFDEEEKRPARDVFERSIAAIYIFSVSPSHSLEEYIALKEEVESLWPDLDETTNSFASYAFDAFGAMVEALNFVLSGETIHAANCSAAPLDTVDMYIQEVGEDEAPAARAELEAFIQASPFMIRENKRQAVLLEELAKMPIINSENLALLKSLNEQDMLVEFSVL</sequence>
<dbReference type="InterPro" id="IPR007338">
    <property type="entry name" value="DUF416"/>
</dbReference>
<evidence type="ECO:0000313" key="1">
    <source>
        <dbReference type="EMBL" id="TVT39515.1"/>
    </source>
</evidence>
<dbReference type="InterPro" id="IPR023381">
    <property type="entry name" value="YP001051499.1-like_dom_sf"/>
</dbReference>
<dbReference type="OrthoDB" id="5674923at2"/>
<organism evidence="1 2">
    <name type="scientific">Hymenobacter setariae</name>
    <dbReference type="NCBI Taxonomy" id="2594794"/>
    <lineage>
        <taxon>Bacteria</taxon>
        <taxon>Pseudomonadati</taxon>
        <taxon>Bacteroidota</taxon>
        <taxon>Cytophagia</taxon>
        <taxon>Cytophagales</taxon>
        <taxon>Hymenobacteraceae</taxon>
        <taxon>Hymenobacter</taxon>
    </lineage>
</organism>
<proteinExistence type="predicted"/>
<name>A0A558BSQ1_9BACT</name>